<keyword evidence="4" id="KW-1185">Reference proteome</keyword>
<evidence type="ECO:0000259" key="2">
    <source>
        <dbReference type="Pfam" id="PF16747"/>
    </source>
</evidence>
<dbReference type="AlphaFoldDB" id="A0A843YW83"/>
<feature type="domain" description="Surface-adhesin protein E-like" evidence="2">
    <location>
        <begin position="35"/>
        <end position="99"/>
    </location>
</feature>
<dbReference type="InterPro" id="IPR031939">
    <property type="entry name" value="Adhesin_E-like"/>
</dbReference>
<gene>
    <name evidence="3" type="ORF">GEV47_13850</name>
</gene>
<dbReference type="RefSeq" id="WP_153235351.1">
    <property type="nucleotide sequence ID" value="NZ_WINI01000007.1"/>
</dbReference>
<protein>
    <submittedName>
        <fullName evidence="3">Transcriptional regulator</fullName>
    </submittedName>
</protein>
<dbReference type="Pfam" id="PF16747">
    <property type="entry name" value="Adhesin_E"/>
    <property type="match status" value="1"/>
</dbReference>
<dbReference type="OrthoDB" id="8776693at2"/>
<dbReference type="Proteomes" id="UP000451565">
    <property type="component" value="Unassembled WGS sequence"/>
</dbReference>
<name>A0A843YW83_9BURK</name>
<feature type="chain" id="PRO_5032830065" evidence="1">
    <location>
        <begin position="20"/>
        <end position="163"/>
    </location>
</feature>
<keyword evidence="1" id="KW-0732">Signal</keyword>
<comment type="caution">
    <text evidence="3">The sequence shown here is derived from an EMBL/GenBank/DDBJ whole genome shotgun (WGS) entry which is preliminary data.</text>
</comment>
<evidence type="ECO:0000313" key="4">
    <source>
        <dbReference type="Proteomes" id="UP000451565"/>
    </source>
</evidence>
<proteinExistence type="predicted"/>
<reference evidence="3 4" key="1">
    <citation type="submission" date="2019-10" db="EMBL/GenBank/DDBJ databases">
        <title>Glaciimonas soli sp. nov., a psychrophilic bacterium isolated from the forest soil of a high elevation mountain in Taiwan.</title>
        <authorList>
            <person name="Wang L.-T."/>
            <person name="Shieh W.Y."/>
        </authorList>
    </citation>
    <scope>NUCLEOTIDE SEQUENCE [LARGE SCALE GENOMIC DNA]</scope>
    <source>
        <strain evidence="3 4">GS1</strain>
    </source>
</reference>
<accession>A0A843YW83</accession>
<organism evidence="3 4">
    <name type="scientific">Glaciimonas soli</name>
    <dbReference type="NCBI Taxonomy" id="2590999"/>
    <lineage>
        <taxon>Bacteria</taxon>
        <taxon>Pseudomonadati</taxon>
        <taxon>Pseudomonadota</taxon>
        <taxon>Betaproteobacteria</taxon>
        <taxon>Burkholderiales</taxon>
        <taxon>Oxalobacteraceae</taxon>
        <taxon>Glaciimonas</taxon>
    </lineage>
</organism>
<evidence type="ECO:0000313" key="3">
    <source>
        <dbReference type="EMBL" id="MQR01758.1"/>
    </source>
</evidence>
<dbReference type="EMBL" id="WINI01000007">
    <property type="protein sequence ID" value="MQR01758.1"/>
    <property type="molecule type" value="Genomic_DNA"/>
</dbReference>
<evidence type="ECO:0000256" key="1">
    <source>
        <dbReference type="SAM" id="SignalP"/>
    </source>
</evidence>
<feature type="signal peptide" evidence="1">
    <location>
        <begin position="1"/>
        <end position="19"/>
    </location>
</feature>
<sequence>MKKIALILGLSIVCLGAQAAEDWHTVTTITNPQDKTQQVVVSVDKNSIKDVKGAKGIRQAVTMWDFSYPRDNAGDASFPTFKSYKDVTQYNCSDKEIKQGGDVIPPKSARLAGEILFAGNNGTGDKRDHTDALKNSKFAAPAPNTLGEKLMSDFICADALSVK</sequence>